<dbReference type="Proteomes" id="UP001175228">
    <property type="component" value="Unassembled WGS sequence"/>
</dbReference>
<comment type="caution">
    <text evidence="1">The sequence shown here is derived from an EMBL/GenBank/DDBJ whole genome shotgun (WGS) entry which is preliminary data.</text>
</comment>
<organism evidence="1 2">
    <name type="scientific">Armillaria luteobubalina</name>
    <dbReference type="NCBI Taxonomy" id="153913"/>
    <lineage>
        <taxon>Eukaryota</taxon>
        <taxon>Fungi</taxon>
        <taxon>Dikarya</taxon>
        <taxon>Basidiomycota</taxon>
        <taxon>Agaricomycotina</taxon>
        <taxon>Agaricomycetes</taxon>
        <taxon>Agaricomycetidae</taxon>
        <taxon>Agaricales</taxon>
        <taxon>Marasmiineae</taxon>
        <taxon>Physalacriaceae</taxon>
        <taxon>Armillaria</taxon>
    </lineage>
</organism>
<reference evidence="1" key="1">
    <citation type="submission" date="2023-06" db="EMBL/GenBank/DDBJ databases">
        <authorList>
            <consortium name="Lawrence Berkeley National Laboratory"/>
            <person name="Ahrendt S."/>
            <person name="Sahu N."/>
            <person name="Indic B."/>
            <person name="Wong-Bajracharya J."/>
            <person name="Merenyi Z."/>
            <person name="Ke H.-M."/>
            <person name="Monk M."/>
            <person name="Kocsube S."/>
            <person name="Drula E."/>
            <person name="Lipzen A."/>
            <person name="Balint B."/>
            <person name="Henrissat B."/>
            <person name="Andreopoulos B."/>
            <person name="Martin F.M."/>
            <person name="Harder C.B."/>
            <person name="Rigling D."/>
            <person name="Ford K.L."/>
            <person name="Foster G.D."/>
            <person name="Pangilinan J."/>
            <person name="Papanicolaou A."/>
            <person name="Barry K."/>
            <person name="LaButti K."/>
            <person name="Viragh M."/>
            <person name="Koriabine M."/>
            <person name="Yan M."/>
            <person name="Riley R."/>
            <person name="Champramary S."/>
            <person name="Plett K.L."/>
            <person name="Tsai I.J."/>
            <person name="Slot J."/>
            <person name="Sipos G."/>
            <person name="Plett J."/>
            <person name="Nagy L.G."/>
            <person name="Grigoriev I.V."/>
        </authorList>
    </citation>
    <scope>NUCLEOTIDE SEQUENCE</scope>
    <source>
        <strain evidence="1">HWK02</strain>
    </source>
</reference>
<keyword evidence="2" id="KW-1185">Reference proteome</keyword>
<dbReference type="EMBL" id="JAUEPU010000053">
    <property type="protein sequence ID" value="KAK0484415.1"/>
    <property type="molecule type" value="Genomic_DNA"/>
</dbReference>
<gene>
    <name evidence="1" type="ORF">EDD18DRAFT_1429090</name>
</gene>
<evidence type="ECO:0000313" key="1">
    <source>
        <dbReference type="EMBL" id="KAK0484415.1"/>
    </source>
</evidence>
<name>A0AA39PID7_9AGAR</name>
<evidence type="ECO:0000313" key="2">
    <source>
        <dbReference type="Proteomes" id="UP001175228"/>
    </source>
</evidence>
<dbReference type="AlphaFoldDB" id="A0AA39PID7"/>
<proteinExistence type="predicted"/>
<accession>A0AA39PID7</accession>
<dbReference type="Gene3D" id="3.90.1640.10">
    <property type="entry name" value="inorganic pyrophosphatase (n-terminal core)"/>
    <property type="match status" value="1"/>
</dbReference>
<protein>
    <submittedName>
        <fullName evidence="1">Uncharacterized protein</fullName>
    </submittedName>
</protein>
<sequence>MANHLRRLSVAWKLTKPAPPAPVASAETPSDNALQHFLEHTKRHYLSDIEESRENANEWLMVMETKQGCCEDLDSIASSIGFAWLSSQSSTTIPYIQIDKGDLALRAENLYALQLAGIDNPQEQLLLPNNLASYTPFPSTRLVSSTTIVLALHSFLMLRV</sequence>